<dbReference type="AlphaFoldDB" id="A0A453SK92"/>
<dbReference type="Proteomes" id="UP000015105">
    <property type="component" value="Chromosome 7D"/>
</dbReference>
<feature type="transmembrane region" description="Helical" evidence="1">
    <location>
        <begin position="27"/>
        <end position="45"/>
    </location>
</feature>
<proteinExistence type="predicted"/>
<sequence length="104" mass="11574">MQPGLLARRNLSCAKCNCFHFAETLPLVSLLWLVSIVCLFLTPGLPNRSLVAPRRAERDLAMVAGKPSSDQPETLELLLHGRRWRGTRERIKLDTPPLRAAAAC</sequence>
<evidence type="ECO:0000256" key="1">
    <source>
        <dbReference type="SAM" id="Phobius"/>
    </source>
</evidence>
<name>A0A453SK92_AEGTS</name>
<keyword evidence="1" id="KW-0472">Membrane</keyword>
<evidence type="ECO:0000313" key="3">
    <source>
        <dbReference type="Proteomes" id="UP000015105"/>
    </source>
</evidence>
<keyword evidence="1" id="KW-1133">Transmembrane helix</keyword>
<reference evidence="2" key="4">
    <citation type="submission" date="2019-03" db="UniProtKB">
        <authorList>
            <consortium name="EnsemblPlants"/>
        </authorList>
    </citation>
    <scope>IDENTIFICATION</scope>
</reference>
<dbReference type="Gramene" id="AET7Gv20969000.1">
    <property type="protein sequence ID" value="AET7Gv20969000.1"/>
    <property type="gene ID" value="AET7Gv20969000"/>
</dbReference>
<keyword evidence="1" id="KW-0812">Transmembrane</keyword>
<protein>
    <submittedName>
        <fullName evidence="2">Uncharacterized protein</fullName>
    </submittedName>
</protein>
<reference evidence="2" key="5">
    <citation type="journal article" date="2021" name="G3 (Bethesda)">
        <title>Aegilops tauschii genome assembly Aet v5.0 features greater sequence contiguity and improved annotation.</title>
        <authorList>
            <person name="Wang L."/>
            <person name="Zhu T."/>
            <person name="Rodriguez J.C."/>
            <person name="Deal K.R."/>
            <person name="Dubcovsky J."/>
            <person name="McGuire P.E."/>
            <person name="Lux T."/>
            <person name="Spannagl M."/>
            <person name="Mayer K.F.X."/>
            <person name="Baldrich P."/>
            <person name="Meyers B.C."/>
            <person name="Huo N."/>
            <person name="Gu Y.Q."/>
            <person name="Zhou H."/>
            <person name="Devos K.M."/>
            <person name="Bennetzen J.L."/>
            <person name="Unver T."/>
            <person name="Budak H."/>
            <person name="Gulick P.J."/>
            <person name="Galiba G."/>
            <person name="Kalapos B."/>
            <person name="Nelson D.R."/>
            <person name="Li P."/>
            <person name="You F.M."/>
            <person name="Luo M.C."/>
            <person name="Dvorak J."/>
        </authorList>
    </citation>
    <scope>NUCLEOTIDE SEQUENCE [LARGE SCALE GENOMIC DNA]</scope>
    <source>
        <strain evidence="2">cv. AL8/78</strain>
    </source>
</reference>
<evidence type="ECO:0000313" key="2">
    <source>
        <dbReference type="EnsemblPlants" id="AET7Gv20969000.1"/>
    </source>
</evidence>
<keyword evidence="3" id="KW-1185">Reference proteome</keyword>
<organism evidence="2 3">
    <name type="scientific">Aegilops tauschii subsp. strangulata</name>
    <name type="common">Goatgrass</name>
    <dbReference type="NCBI Taxonomy" id="200361"/>
    <lineage>
        <taxon>Eukaryota</taxon>
        <taxon>Viridiplantae</taxon>
        <taxon>Streptophyta</taxon>
        <taxon>Embryophyta</taxon>
        <taxon>Tracheophyta</taxon>
        <taxon>Spermatophyta</taxon>
        <taxon>Magnoliopsida</taxon>
        <taxon>Liliopsida</taxon>
        <taxon>Poales</taxon>
        <taxon>Poaceae</taxon>
        <taxon>BOP clade</taxon>
        <taxon>Pooideae</taxon>
        <taxon>Triticodae</taxon>
        <taxon>Triticeae</taxon>
        <taxon>Triticinae</taxon>
        <taxon>Aegilops</taxon>
    </lineage>
</organism>
<dbReference type="EnsemblPlants" id="AET7Gv20969000.1">
    <property type="protein sequence ID" value="AET7Gv20969000.1"/>
    <property type="gene ID" value="AET7Gv20969000"/>
</dbReference>
<reference evidence="3" key="2">
    <citation type="journal article" date="2017" name="Nat. Plants">
        <title>The Aegilops tauschii genome reveals multiple impacts of transposons.</title>
        <authorList>
            <person name="Zhao G."/>
            <person name="Zou C."/>
            <person name="Li K."/>
            <person name="Wang K."/>
            <person name="Li T."/>
            <person name="Gao L."/>
            <person name="Zhang X."/>
            <person name="Wang H."/>
            <person name="Yang Z."/>
            <person name="Liu X."/>
            <person name="Jiang W."/>
            <person name="Mao L."/>
            <person name="Kong X."/>
            <person name="Jiao Y."/>
            <person name="Jia J."/>
        </authorList>
    </citation>
    <scope>NUCLEOTIDE SEQUENCE [LARGE SCALE GENOMIC DNA]</scope>
    <source>
        <strain evidence="3">cv. AL8/78</strain>
    </source>
</reference>
<accession>A0A453SK92</accession>
<reference evidence="2" key="3">
    <citation type="journal article" date="2017" name="Nature">
        <title>Genome sequence of the progenitor of the wheat D genome Aegilops tauschii.</title>
        <authorList>
            <person name="Luo M.C."/>
            <person name="Gu Y.Q."/>
            <person name="Puiu D."/>
            <person name="Wang H."/>
            <person name="Twardziok S.O."/>
            <person name="Deal K.R."/>
            <person name="Huo N."/>
            <person name="Zhu T."/>
            <person name="Wang L."/>
            <person name="Wang Y."/>
            <person name="McGuire P.E."/>
            <person name="Liu S."/>
            <person name="Long H."/>
            <person name="Ramasamy R.K."/>
            <person name="Rodriguez J.C."/>
            <person name="Van S.L."/>
            <person name="Yuan L."/>
            <person name="Wang Z."/>
            <person name="Xia Z."/>
            <person name="Xiao L."/>
            <person name="Anderson O.D."/>
            <person name="Ouyang S."/>
            <person name="Liang Y."/>
            <person name="Zimin A.V."/>
            <person name="Pertea G."/>
            <person name="Qi P."/>
            <person name="Bennetzen J.L."/>
            <person name="Dai X."/>
            <person name="Dawson M.W."/>
            <person name="Muller H.G."/>
            <person name="Kugler K."/>
            <person name="Rivarola-Duarte L."/>
            <person name="Spannagl M."/>
            <person name="Mayer K.F.X."/>
            <person name="Lu F.H."/>
            <person name="Bevan M.W."/>
            <person name="Leroy P."/>
            <person name="Li P."/>
            <person name="You F.M."/>
            <person name="Sun Q."/>
            <person name="Liu Z."/>
            <person name="Lyons E."/>
            <person name="Wicker T."/>
            <person name="Salzberg S.L."/>
            <person name="Devos K.M."/>
            <person name="Dvorak J."/>
        </authorList>
    </citation>
    <scope>NUCLEOTIDE SEQUENCE [LARGE SCALE GENOMIC DNA]</scope>
    <source>
        <strain evidence="2">cv. AL8/78</strain>
    </source>
</reference>
<reference evidence="3" key="1">
    <citation type="journal article" date="2014" name="Science">
        <title>Ancient hybridizations among the ancestral genomes of bread wheat.</title>
        <authorList>
            <consortium name="International Wheat Genome Sequencing Consortium,"/>
            <person name="Marcussen T."/>
            <person name="Sandve S.R."/>
            <person name="Heier L."/>
            <person name="Spannagl M."/>
            <person name="Pfeifer M."/>
            <person name="Jakobsen K.S."/>
            <person name="Wulff B.B."/>
            <person name="Steuernagel B."/>
            <person name="Mayer K.F."/>
            <person name="Olsen O.A."/>
        </authorList>
    </citation>
    <scope>NUCLEOTIDE SEQUENCE [LARGE SCALE GENOMIC DNA]</scope>
    <source>
        <strain evidence="3">cv. AL8/78</strain>
    </source>
</reference>